<organism evidence="3 4">
    <name type="scientific">Chytriomyces confervae</name>
    <dbReference type="NCBI Taxonomy" id="246404"/>
    <lineage>
        <taxon>Eukaryota</taxon>
        <taxon>Fungi</taxon>
        <taxon>Fungi incertae sedis</taxon>
        <taxon>Chytridiomycota</taxon>
        <taxon>Chytridiomycota incertae sedis</taxon>
        <taxon>Chytridiomycetes</taxon>
        <taxon>Chytridiales</taxon>
        <taxon>Chytriomycetaceae</taxon>
        <taxon>Chytriomyces</taxon>
    </lineage>
</organism>
<dbReference type="EMBL" id="QEAP01001043">
    <property type="protein sequence ID" value="TPX52381.1"/>
    <property type="molecule type" value="Genomic_DNA"/>
</dbReference>
<dbReference type="STRING" id="246404.A0A507DLT3"/>
<evidence type="ECO:0000256" key="1">
    <source>
        <dbReference type="SAM" id="MobiDB-lite"/>
    </source>
</evidence>
<dbReference type="OrthoDB" id="2144526at2759"/>
<feature type="compositionally biased region" description="Low complexity" evidence="1">
    <location>
        <begin position="340"/>
        <end position="358"/>
    </location>
</feature>
<feature type="compositionally biased region" description="Basic residues" evidence="1">
    <location>
        <begin position="466"/>
        <end position="497"/>
    </location>
</feature>
<keyword evidence="2" id="KW-0732">Signal</keyword>
<feature type="compositionally biased region" description="Low complexity" evidence="1">
    <location>
        <begin position="376"/>
        <end position="416"/>
    </location>
</feature>
<dbReference type="AlphaFoldDB" id="A0A507DLT3"/>
<accession>A0A507DLT3</accession>
<proteinExistence type="predicted"/>
<name>A0A507DLT3_9FUNG</name>
<evidence type="ECO:0008006" key="5">
    <source>
        <dbReference type="Google" id="ProtNLM"/>
    </source>
</evidence>
<evidence type="ECO:0000256" key="2">
    <source>
        <dbReference type="SAM" id="SignalP"/>
    </source>
</evidence>
<feature type="compositionally biased region" description="Low complexity" evidence="1">
    <location>
        <begin position="305"/>
        <end position="327"/>
    </location>
</feature>
<dbReference type="Proteomes" id="UP000320333">
    <property type="component" value="Unassembled WGS sequence"/>
</dbReference>
<evidence type="ECO:0000313" key="3">
    <source>
        <dbReference type="EMBL" id="TPX52381.1"/>
    </source>
</evidence>
<feature type="region of interest" description="Disordered" evidence="1">
    <location>
        <begin position="340"/>
        <end position="531"/>
    </location>
</feature>
<feature type="signal peptide" evidence="2">
    <location>
        <begin position="1"/>
        <end position="20"/>
    </location>
</feature>
<feature type="compositionally biased region" description="Low complexity" evidence="1">
    <location>
        <begin position="424"/>
        <end position="435"/>
    </location>
</feature>
<gene>
    <name evidence="3" type="ORF">CcCBS67573_g09883</name>
</gene>
<protein>
    <recommendedName>
        <fullName evidence="5">WSC domain-containing protein</fullName>
    </recommendedName>
</protein>
<keyword evidence="4" id="KW-1185">Reference proteome</keyword>
<feature type="chain" id="PRO_5021196320" description="WSC domain-containing protein" evidence="2">
    <location>
        <begin position="21"/>
        <end position="531"/>
    </location>
</feature>
<reference evidence="3 4" key="1">
    <citation type="journal article" date="2019" name="Sci. Rep.">
        <title>Comparative genomics of chytrid fungi reveal insights into the obligate biotrophic and pathogenic lifestyle of Synchytrium endobioticum.</title>
        <authorList>
            <person name="van de Vossenberg B.T.L.H."/>
            <person name="Warris S."/>
            <person name="Nguyen H.D.T."/>
            <person name="van Gent-Pelzer M.P.E."/>
            <person name="Joly D.L."/>
            <person name="van de Geest H.C."/>
            <person name="Bonants P.J.M."/>
            <person name="Smith D.S."/>
            <person name="Levesque C.A."/>
            <person name="van der Lee T.A.J."/>
        </authorList>
    </citation>
    <scope>NUCLEOTIDE SEQUENCE [LARGE SCALE GENOMIC DNA]</scope>
    <source>
        <strain evidence="3 4">CBS 675.73</strain>
    </source>
</reference>
<comment type="caution">
    <text evidence="3">The sequence shown here is derived from an EMBL/GenBank/DDBJ whole genome shotgun (WGS) entry which is preliminary data.</text>
</comment>
<evidence type="ECO:0000313" key="4">
    <source>
        <dbReference type="Proteomes" id="UP000320333"/>
    </source>
</evidence>
<feature type="region of interest" description="Disordered" evidence="1">
    <location>
        <begin position="290"/>
        <end position="327"/>
    </location>
</feature>
<sequence>MVAGFFETVILILLAATTLATNYSTPTRLRRDIADEEGESRFGRQVLPVGKATTVALAGKQLFYYGGAMLETIEVFPIFYGANVAYKNELMQYYKAITDSPYLDWLTEYNAKDNNGDSYTVTRGFVSGSYEELNPPYTYLDQSTIETYLRSLVTKGIIKITANTYFPLHFAAGVTVPGACTVFCAYHTGMYVSGKWLYYGVMPDQGGSCAGGCGGDSKTVNNLFSVSSHELIETLTDPLPGYGWMGTSIASEIGDLCNHLQDKVLGNDGNLYTVQLQYSNQQGGCIATKSGSTPQYPKNGLPGVSSSKVSTISATTTTTTTKTTTTTTTTTIGVKTSTTATTTTTTTTTTSPASSVISRTSSPVLQSPTEARKTTKTTTTTTTSTTVKAPTKSTAPTTNKPDPSPSSKSTSKSSSPKPTPSPSVRPTKNPQTKTFRTTRTRTTKTPRMSTTKTGKRSTTKRTSTSRIKKTLKTSKTSTTKRLRKTSTSKHRTVHTLTRKAVATTGAETGPGNKSPSIVMLRPVTVTSSREV</sequence>